<keyword evidence="3" id="KW-1185">Reference proteome</keyword>
<feature type="compositionally biased region" description="Polar residues" evidence="1">
    <location>
        <begin position="1"/>
        <end position="16"/>
    </location>
</feature>
<dbReference type="SUPFAM" id="SSF53474">
    <property type="entry name" value="alpha/beta-Hydrolases"/>
    <property type="match status" value="1"/>
</dbReference>
<dbReference type="KEGG" id="cvt:B843_00660"/>
<dbReference type="Gene3D" id="3.40.50.1820">
    <property type="entry name" value="alpha/beta hydrolase"/>
    <property type="match status" value="1"/>
</dbReference>
<gene>
    <name evidence="2" type="ORF">B843_00660</name>
</gene>
<dbReference type="EMBL" id="CP004353">
    <property type="protein sequence ID" value="AHI21528.1"/>
    <property type="molecule type" value="Genomic_DNA"/>
</dbReference>
<dbReference type="STRING" id="1224164.B843_00660"/>
<reference evidence="2 3" key="1">
    <citation type="submission" date="2013-02" db="EMBL/GenBank/DDBJ databases">
        <title>The complete genome sequence of Corynebacterium vitaeruminis DSM 20294.</title>
        <authorList>
            <person name="Ruckert C."/>
            <person name="Albersmeier A."/>
            <person name="Kalinowski J."/>
        </authorList>
    </citation>
    <scope>NUCLEOTIDE SEQUENCE [LARGE SCALE GENOMIC DNA]</scope>
    <source>
        <strain evidence="3">ATCC 10234</strain>
    </source>
</reference>
<feature type="region of interest" description="Disordered" evidence="1">
    <location>
        <begin position="1"/>
        <end position="26"/>
    </location>
</feature>
<accession>W5Y4V5</accession>
<protein>
    <submittedName>
        <fullName evidence="2">Uncharacterized protein</fullName>
    </submittedName>
</protein>
<dbReference type="eggNOG" id="COG0657">
    <property type="taxonomic scope" value="Bacteria"/>
</dbReference>
<organism evidence="2 3">
    <name type="scientific">Corynebacterium vitaeruminis DSM 20294</name>
    <dbReference type="NCBI Taxonomy" id="1224164"/>
    <lineage>
        <taxon>Bacteria</taxon>
        <taxon>Bacillati</taxon>
        <taxon>Actinomycetota</taxon>
        <taxon>Actinomycetes</taxon>
        <taxon>Mycobacteriales</taxon>
        <taxon>Corynebacteriaceae</taxon>
        <taxon>Corynebacterium</taxon>
    </lineage>
</organism>
<name>W5Y4V5_9CORY</name>
<sequence>MTNDASADNTGATGTTSHDEARMREEFQVGGVDRVLSQEEQLEQLASYIYAHYEVPAKNPPWSDDPSDAEVADTYDARLADRTTHAAMLMLGSAVDHAMPGVAFPGDVTVSEVPELNAQLFTPSKPNGKWAISLHFGGWWRGAGVALENAWRPEVAGAAELSGTTILDLDYPLLPAHNLDEVIDFVRKAAAWVRETHSPTALYSWGYSSGGALATLCSDVFDAQALTFPHLTLDVLPEGLRGGREFTDPATWPRTLMQVATHDKVAGHYPWAEAPEQVEVREYVAEHRLSTPEVARQRVRDVAEFLSK</sequence>
<dbReference type="AlphaFoldDB" id="W5Y4V5"/>
<dbReference type="HOGENOM" id="CLU_920327_0_0_11"/>
<evidence type="ECO:0000256" key="1">
    <source>
        <dbReference type="SAM" id="MobiDB-lite"/>
    </source>
</evidence>
<dbReference type="PATRIC" id="fig|1224164.3.peg.132"/>
<proteinExistence type="predicted"/>
<feature type="compositionally biased region" description="Basic and acidic residues" evidence="1">
    <location>
        <begin position="17"/>
        <end position="26"/>
    </location>
</feature>
<evidence type="ECO:0000313" key="2">
    <source>
        <dbReference type="EMBL" id="AHI21528.1"/>
    </source>
</evidence>
<evidence type="ECO:0000313" key="3">
    <source>
        <dbReference type="Proteomes" id="UP000019222"/>
    </source>
</evidence>
<dbReference type="Proteomes" id="UP000019222">
    <property type="component" value="Chromosome"/>
</dbReference>
<dbReference type="InterPro" id="IPR029058">
    <property type="entry name" value="AB_hydrolase_fold"/>
</dbReference>